<organism evidence="1 2">
    <name type="scientific">Mucilaginibacter gynuensis</name>
    <dbReference type="NCBI Taxonomy" id="1302236"/>
    <lineage>
        <taxon>Bacteria</taxon>
        <taxon>Pseudomonadati</taxon>
        <taxon>Bacteroidota</taxon>
        <taxon>Sphingobacteriia</taxon>
        <taxon>Sphingobacteriales</taxon>
        <taxon>Sphingobacteriaceae</taxon>
        <taxon>Mucilaginibacter</taxon>
    </lineage>
</organism>
<comment type="caution">
    <text evidence="1">The sequence shown here is derived from an EMBL/GenBank/DDBJ whole genome shotgun (WGS) entry which is preliminary data.</text>
</comment>
<evidence type="ECO:0000313" key="1">
    <source>
        <dbReference type="EMBL" id="GAA4336645.1"/>
    </source>
</evidence>
<keyword evidence="2" id="KW-1185">Reference proteome</keyword>
<protein>
    <submittedName>
        <fullName evidence="1">Uncharacterized protein</fullName>
    </submittedName>
</protein>
<reference evidence="2" key="1">
    <citation type="journal article" date="2019" name="Int. J. Syst. Evol. Microbiol.">
        <title>The Global Catalogue of Microorganisms (GCM) 10K type strain sequencing project: providing services to taxonomists for standard genome sequencing and annotation.</title>
        <authorList>
            <consortium name="The Broad Institute Genomics Platform"/>
            <consortium name="The Broad Institute Genome Sequencing Center for Infectious Disease"/>
            <person name="Wu L."/>
            <person name="Ma J."/>
        </authorList>
    </citation>
    <scope>NUCLEOTIDE SEQUENCE [LARGE SCALE GENOMIC DNA]</scope>
    <source>
        <strain evidence="2">JCM 17705</strain>
    </source>
</reference>
<gene>
    <name evidence="1" type="ORF">GCM10023149_45670</name>
</gene>
<proteinExistence type="predicted"/>
<dbReference type="EMBL" id="BAABFT010000017">
    <property type="protein sequence ID" value="GAA4336645.1"/>
    <property type="molecule type" value="Genomic_DNA"/>
</dbReference>
<sequence>MAKLPIKTSALNSPGYLLPLLFNFLLAKTVIKVEAIMAIRNGSTVISK</sequence>
<evidence type="ECO:0000313" key="2">
    <source>
        <dbReference type="Proteomes" id="UP001500582"/>
    </source>
</evidence>
<name>A0ABP8HAE7_9SPHI</name>
<dbReference type="Proteomes" id="UP001500582">
    <property type="component" value="Unassembled WGS sequence"/>
</dbReference>
<accession>A0ABP8HAE7</accession>